<gene>
    <name evidence="1" type="ORF">WG66_19411</name>
</gene>
<reference evidence="1 2" key="1">
    <citation type="submission" date="2015-12" db="EMBL/GenBank/DDBJ databases">
        <title>Draft genome sequence of Moniliophthora roreri, the causal agent of frosty pod rot of cacao.</title>
        <authorList>
            <person name="Aime M.C."/>
            <person name="Diaz-Valderrama J.R."/>
            <person name="Kijpornyongpan T."/>
            <person name="Phillips-Mora W."/>
        </authorList>
    </citation>
    <scope>NUCLEOTIDE SEQUENCE [LARGE SCALE GENOMIC DNA]</scope>
    <source>
        <strain evidence="1 2">MCA 2952</strain>
    </source>
</reference>
<name>A0A0W0EVV4_MONRR</name>
<dbReference type="EMBL" id="LATX01002507">
    <property type="protein sequence ID" value="KTB28050.1"/>
    <property type="molecule type" value="Genomic_DNA"/>
</dbReference>
<evidence type="ECO:0000313" key="2">
    <source>
        <dbReference type="Proteomes" id="UP000054988"/>
    </source>
</evidence>
<evidence type="ECO:0000313" key="1">
    <source>
        <dbReference type="EMBL" id="KTB28050.1"/>
    </source>
</evidence>
<dbReference type="Gene3D" id="3.80.10.10">
    <property type="entry name" value="Ribonuclease Inhibitor"/>
    <property type="match status" value="1"/>
</dbReference>
<dbReference type="Gene3D" id="1.20.1280.50">
    <property type="match status" value="1"/>
</dbReference>
<proteinExistence type="predicted"/>
<evidence type="ECO:0008006" key="3">
    <source>
        <dbReference type="Google" id="ProtNLM"/>
    </source>
</evidence>
<dbReference type="SUPFAM" id="SSF52047">
    <property type="entry name" value="RNI-like"/>
    <property type="match status" value="1"/>
</dbReference>
<organism evidence="1 2">
    <name type="scientific">Moniliophthora roreri</name>
    <name type="common">Frosty pod rot fungus</name>
    <name type="synonym">Monilia roreri</name>
    <dbReference type="NCBI Taxonomy" id="221103"/>
    <lineage>
        <taxon>Eukaryota</taxon>
        <taxon>Fungi</taxon>
        <taxon>Dikarya</taxon>
        <taxon>Basidiomycota</taxon>
        <taxon>Agaricomycotina</taxon>
        <taxon>Agaricomycetes</taxon>
        <taxon>Agaricomycetidae</taxon>
        <taxon>Agaricales</taxon>
        <taxon>Marasmiineae</taxon>
        <taxon>Marasmiaceae</taxon>
        <taxon>Moniliophthora</taxon>
    </lineage>
</organism>
<comment type="caution">
    <text evidence="1">The sequence shown here is derived from an EMBL/GenBank/DDBJ whole genome shotgun (WGS) entry which is preliminary data.</text>
</comment>
<protein>
    <recommendedName>
        <fullName evidence="3">F-box domain-containing protein</fullName>
    </recommendedName>
</protein>
<accession>A0A0W0EVV4</accession>
<dbReference type="InterPro" id="IPR032675">
    <property type="entry name" value="LRR_dom_sf"/>
</dbReference>
<dbReference type="Proteomes" id="UP000054988">
    <property type="component" value="Unassembled WGS sequence"/>
</dbReference>
<dbReference type="AlphaFoldDB" id="A0A0W0EVV4"/>
<sequence>MLDESDSICLRCSLTAHSRPHIPEPLSVIITLLNTNHSPSNREALRGSLTSLRSHIRSAVNDISQLEGVIDSLRLEHKRLCEIEKTYQTVLHPIRAVSDEILAQIFHKCAGNDGMADLYQGHGQPLFDYDSLDTTKPPWTLSQVCQRWRAVALSDSALWSYVGVVFPDPELPFQRQVKMVNLLMLQMHRSQQRLLAVSIRSSFQVDGFHPLLVAVCSHSNRWENLRVWFGKNFPESLRCMSSIVKGNIPHLRKLHLQPGRSFAKLSIDSDVVIDGFQYAPSLQDLAIWGHTRRLVDILHVPWKQITRYRTCDLHLKVEQSFDYRALSRMPNLKIFHEQRSLGEHILQSPPPSLSSLHTLSFGISGNYSTLSSLLERLVLSNLRDLRIDATAKIEHLPQFLSRSSETLRVLKLRVKESESAVVVPLLECVPGVEHLAMRGNAPDALRTLAERVPSTGKLRLLPRLQRLGLWMLLGADEIDEDSLLSLAENRVRPGAEDESVTASHLPSETDVEDFSYLRTLELDIKFIIGTDTLQSLRSLEAKGLEVNRSACEWFFLSSEAEWA</sequence>